<dbReference type="Proteomes" id="UP000179807">
    <property type="component" value="Unassembled WGS sequence"/>
</dbReference>
<dbReference type="GeneID" id="94840909"/>
<proteinExistence type="predicted"/>
<feature type="region of interest" description="Disordered" evidence="1">
    <location>
        <begin position="38"/>
        <end position="57"/>
    </location>
</feature>
<evidence type="ECO:0000256" key="1">
    <source>
        <dbReference type="SAM" id="MobiDB-lite"/>
    </source>
</evidence>
<dbReference type="EMBL" id="MLAK01000806">
    <property type="protein sequence ID" value="OHT04052.1"/>
    <property type="molecule type" value="Genomic_DNA"/>
</dbReference>
<dbReference type="AlphaFoldDB" id="A0A1J4K2S8"/>
<gene>
    <name evidence="2" type="ORF">TRFO_28481</name>
</gene>
<name>A0A1J4K2S8_9EUKA</name>
<reference evidence="2" key="1">
    <citation type="submission" date="2016-10" db="EMBL/GenBank/DDBJ databases">
        <authorList>
            <person name="Benchimol M."/>
            <person name="Almeida L.G."/>
            <person name="Vasconcelos A.T."/>
            <person name="Perreira-Neves A."/>
            <person name="Rosa I.A."/>
            <person name="Tasca T."/>
            <person name="Bogo M.R."/>
            <person name="de Souza W."/>
        </authorList>
    </citation>
    <scope>NUCLEOTIDE SEQUENCE [LARGE SCALE GENOMIC DNA]</scope>
    <source>
        <strain evidence="2">K</strain>
    </source>
</reference>
<dbReference type="VEuPathDB" id="TrichDB:TRFO_28481"/>
<evidence type="ECO:0000313" key="3">
    <source>
        <dbReference type="Proteomes" id="UP000179807"/>
    </source>
</evidence>
<dbReference type="RefSeq" id="XP_068357188.1">
    <property type="nucleotide sequence ID" value="XM_068506205.1"/>
</dbReference>
<organism evidence="2 3">
    <name type="scientific">Tritrichomonas foetus</name>
    <dbReference type="NCBI Taxonomy" id="1144522"/>
    <lineage>
        <taxon>Eukaryota</taxon>
        <taxon>Metamonada</taxon>
        <taxon>Parabasalia</taxon>
        <taxon>Tritrichomonadida</taxon>
        <taxon>Tritrichomonadidae</taxon>
        <taxon>Tritrichomonas</taxon>
    </lineage>
</organism>
<keyword evidence="3" id="KW-1185">Reference proteome</keyword>
<comment type="caution">
    <text evidence="2">The sequence shown here is derived from an EMBL/GenBank/DDBJ whole genome shotgun (WGS) entry which is preliminary data.</text>
</comment>
<evidence type="ECO:0000313" key="2">
    <source>
        <dbReference type="EMBL" id="OHT04052.1"/>
    </source>
</evidence>
<sequence length="103" mass="11996">MTITNTNNSNFSSPFTSSLSSPEETQQNQYFNFSLINQQQQQSQQQENDIAKESESENVELVASADNLNESFCFDEMLTLFDNDQYNEFTDDVYDHDFYCIEL</sequence>
<feature type="region of interest" description="Disordered" evidence="1">
    <location>
        <begin position="1"/>
        <end position="25"/>
    </location>
</feature>
<protein>
    <submittedName>
        <fullName evidence="2">Uncharacterized protein</fullName>
    </submittedName>
</protein>
<accession>A0A1J4K2S8</accession>